<dbReference type="EMBL" id="BAAABU010000003">
    <property type="protein sequence ID" value="GAA0219126.1"/>
    <property type="molecule type" value="Genomic_DNA"/>
</dbReference>
<protein>
    <submittedName>
        <fullName evidence="2">Uncharacterized protein</fullName>
    </submittedName>
</protein>
<evidence type="ECO:0000256" key="1">
    <source>
        <dbReference type="SAM" id="Phobius"/>
    </source>
</evidence>
<keyword evidence="1" id="KW-0472">Membrane</keyword>
<organism evidence="2 3">
    <name type="scientific">Saccharothrix mutabilis subsp. mutabilis</name>
    <dbReference type="NCBI Taxonomy" id="66855"/>
    <lineage>
        <taxon>Bacteria</taxon>
        <taxon>Bacillati</taxon>
        <taxon>Actinomycetota</taxon>
        <taxon>Actinomycetes</taxon>
        <taxon>Pseudonocardiales</taxon>
        <taxon>Pseudonocardiaceae</taxon>
        <taxon>Saccharothrix</taxon>
    </lineage>
</organism>
<feature type="transmembrane region" description="Helical" evidence="1">
    <location>
        <begin position="6"/>
        <end position="24"/>
    </location>
</feature>
<accession>A0ABN0TDU1</accession>
<dbReference type="RefSeq" id="WP_343933033.1">
    <property type="nucleotide sequence ID" value="NZ_BAAABU010000003.1"/>
</dbReference>
<name>A0ABN0TDU1_9PSEU</name>
<keyword evidence="1" id="KW-0812">Transmembrane</keyword>
<evidence type="ECO:0000313" key="2">
    <source>
        <dbReference type="EMBL" id="GAA0219126.1"/>
    </source>
</evidence>
<keyword evidence="3" id="KW-1185">Reference proteome</keyword>
<gene>
    <name evidence="2" type="ORF">GCM10010492_16320</name>
</gene>
<reference evidence="2 3" key="1">
    <citation type="journal article" date="2019" name="Int. J. Syst. Evol. Microbiol.">
        <title>The Global Catalogue of Microorganisms (GCM) 10K type strain sequencing project: providing services to taxonomists for standard genome sequencing and annotation.</title>
        <authorList>
            <consortium name="The Broad Institute Genomics Platform"/>
            <consortium name="The Broad Institute Genome Sequencing Center for Infectious Disease"/>
            <person name="Wu L."/>
            <person name="Ma J."/>
        </authorList>
    </citation>
    <scope>NUCLEOTIDE SEQUENCE [LARGE SCALE GENOMIC DNA]</scope>
    <source>
        <strain evidence="2 3">JCM 3380</strain>
    </source>
</reference>
<sequence>MPTRVWVGVSVAVVALVAAVLVGVRLSESELIPVDVVSGEVTIVGSLAVEPAEPLLGNTVVVKATISADRAVTLAKVVVRVKDDKGTARDFPALEDVRLDTTPRTVEAQRRFASRGTFTYYLAYERDGAWVSLPPWRQFTVR</sequence>
<comment type="caution">
    <text evidence="2">The sequence shown here is derived from an EMBL/GenBank/DDBJ whole genome shotgun (WGS) entry which is preliminary data.</text>
</comment>
<evidence type="ECO:0000313" key="3">
    <source>
        <dbReference type="Proteomes" id="UP001500416"/>
    </source>
</evidence>
<keyword evidence="1" id="KW-1133">Transmembrane helix</keyword>
<proteinExistence type="predicted"/>
<dbReference type="Proteomes" id="UP001500416">
    <property type="component" value="Unassembled WGS sequence"/>
</dbReference>